<feature type="domain" description="HipA-like C-terminal" evidence="3">
    <location>
        <begin position="54"/>
        <end position="208"/>
    </location>
</feature>
<dbReference type="InterPro" id="IPR012893">
    <property type="entry name" value="HipA-like_C"/>
</dbReference>
<proteinExistence type="predicted"/>
<dbReference type="GO" id="GO:0016301">
    <property type="term" value="F:kinase activity"/>
    <property type="evidence" value="ECO:0007669"/>
    <property type="project" value="UniProtKB-KW"/>
</dbReference>
<dbReference type="OrthoDB" id="9812605at2"/>
<dbReference type="Proteomes" id="UP000273675">
    <property type="component" value="Unassembled WGS sequence"/>
</dbReference>
<evidence type="ECO:0000256" key="1">
    <source>
        <dbReference type="ARBA" id="ARBA00022679"/>
    </source>
</evidence>
<accession>A0A495DPL0</accession>
<comment type="caution">
    <text evidence="4">The sequence shown here is derived from an EMBL/GenBank/DDBJ whole genome shotgun (WGS) entry which is preliminary data.</text>
</comment>
<dbReference type="EMBL" id="RBIM01000001">
    <property type="protein sequence ID" value="RKR03939.1"/>
    <property type="molecule type" value="Genomic_DNA"/>
</dbReference>
<evidence type="ECO:0000313" key="4">
    <source>
        <dbReference type="EMBL" id="RKR03939.1"/>
    </source>
</evidence>
<keyword evidence="1" id="KW-0808">Transferase</keyword>
<protein>
    <submittedName>
        <fullName evidence="4">HipA-like protein</fullName>
    </submittedName>
</protein>
<dbReference type="RefSeq" id="WP_121209809.1">
    <property type="nucleotide sequence ID" value="NZ_RBIM01000001.1"/>
</dbReference>
<name>A0A495DPL0_9PROT</name>
<organism evidence="4 5">
    <name type="scientific">Maricaulis maris</name>
    <dbReference type="NCBI Taxonomy" id="74318"/>
    <lineage>
        <taxon>Bacteria</taxon>
        <taxon>Pseudomonadati</taxon>
        <taxon>Pseudomonadota</taxon>
        <taxon>Alphaproteobacteria</taxon>
        <taxon>Maricaulales</taxon>
        <taxon>Maricaulaceae</taxon>
        <taxon>Maricaulis</taxon>
    </lineage>
</organism>
<evidence type="ECO:0000259" key="3">
    <source>
        <dbReference type="Pfam" id="PF07804"/>
    </source>
</evidence>
<reference evidence="4 5" key="1">
    <citation type="submission" date="2018-10" db="EMBL/GenBank/DDBJ databases">
        <title>Genomic Encyclopedia of Type Strains, Phase IV (KMG-IV): sequencing the most valuable type-strain genomes for metagenomic binning, comparative biology and taxonomic classification.</title>
        <authorList>
            <person name="Goeker M."/>
        </authorList>
    </citation>
    <scope>NUCLEOTIDE SEQUENCE [LARGE SCALE GENOMIC DNA]</scope>
    <source>
        <strain evidence="4 5">DSM 4734</strain>
    </source>
</reference>
<dbReference type="AlphaFoldDB" id="A0A495DPL0"/>
<evidence type="ECO:0000313" key="5">
    <source>
        <dbReference type="Proteomes" id="UP000273675"/>
    </source>
</evidence>
<dbReference type="Pfam" id="PF07804">
    <property type="entry name" value="HipA_C"/>
    <property type="match status" value="1"/>
</dbReference>
<dbReference type="Gene3D" id="1.10.1070.20">
    <property type="match status" value="1"/>
</dbReference>
<sequence length="314" mass="35790">MPIGPRNRQHAAEIVDVADWEPDQDFPIPPVGKRAKDILVCPSPPPFGFLLGGHRYLFKKPNVDGENPQIWSEAIAYEVGKLCGVPVPPAFIAINSRTDEIGVLIEFFFGYQDEENPRRFVHAIDRFQAFDSEIDLQRGSLRSNLLLTRSHRIPNWRRWWAETIAFDAIISNSDRHSENWGFLVNHSPQGEVSYELAPAFDNGSSLGWRIRDADLRQHLSEESIRRFVNRGKHHYGWLEGDHSGAHHVELCRKYLSVYETAGATFQRVIQLEEAEVEGIVAWASEFAHPARFSGYRAEFILAIIKAKLALLRAI</sequence>
<evidence type="ECO:0000256" key="2">
    <source>
        <dbReference type="ARBA" id="ARBA00022777"/>
    </source>
</evidence>
<keyword evidence="2" id="KW-0418">Kinase</keyword>
<gene>
    <name evidence="4" type="ORF">C7435_0382</name>
</gene>